<evidence type="ECO:0000313" key="4">
    <source>
        <dbReference type="Proteomes" id="UP000565521"/>
    </source>
</evidence>
<dbReference type="Pfam" id="PF13568">
    <property type="entry name" value="OMP_b-brl_2"/>
    <property type="match status" value="1"/>
</dbReference>
<organism evidence="3 4">
    <name type="scientific">Hymenobacter lapidiphilus</name>
    <dbReference type="NCBI Taxonomy" id="2608003"/>
    <lineage>
        <taxon>Bacteria</taxon>
        <taxon>Pseudomonadati</taxon>
        <taxon>Bacteroidota</taxon>
        <taxon>Cytophagia</taxon>
        <taxon>Cytophagales</taxon>
        <taxon>Hymenobacteraceae</taxon>
        <taxon>Hymenobacter</taxon>
    </lineage>
</organism>
<dbReference type="InterPro" id="IPR025665">
    <property type="entry name" value="Beta-barrel_OMP_2"/>
</dbReference>
<dbReference type="EMBL" id="JABKAU010000006">
    <property type="protein sequence ID" value="NVO30432.1"/>
    <property type="molecule type" value="Genomic_DNA"/>
</dbReference>
<keyword evidence="4" id="KW-1185">Reference proteome</keyword>
<evidence type="ECO:0000313" key="3">
    <source>
        <dbReference type="EMBL" id="NVO30432.1"/>
    </source>
</evidence>
<keyword evidence="1" id="KW-0732">Signal</keyword>
<evidence type="ECO:0000256" key="1">
    <source>
        <dbReference type="SAM" id="SignalP"/>
    </source>
</evidence>
<feature type="signal peptide" evidence="1">
    <location>
        <begin position="1"/>
        <end position="18"/>
    </location>
</feature>
<name>A0A7Y7U4N2_9BACT</name>
<protein>
    <recommendedName>
        <fullName evidence="2">Outer membrane protein beta-barrel domain-containing protein</fullName>
    </recommendedName>
</protein>
<dbReference type="Proteomes" id="UP000565521">
    <property type="component" value="Unassembled WGS sequence"/>
</dbReference>
<dbReference type="RefSeq" id="WP_176907169.1">
    <property type="nucleotide sequence ID" value="NZ_JABKAU010000006.1"/>
</dbReference>
<accession>A0A7Y7U4N2</accession>
<reference evidence="3 4" key="1">
    <citation type="submission" date="2020-05" db="EMBL/GenBank/DDBJ databases">
        <title>Hymenobacter terrestris sp. nov. and Hymenobacter lapidiphilus sp. nov., isolated from regoliths in Antarctica.</title>
        <authorList>
            <person name="Sedlacek I."/>
            <person name="Pantucek R."/>
            <person name="Zeman M."/>
            <person name="Holochova P."/>
            <person name="Kralova S."/>
            <person name="Stankova E."/>
            <person name="Sedo O."/>
            <person name="Micenkova L."/>
            <person name="Svec P."/>
            <person name="Gupta V."/>
            <person name="Sood U."/>
            <person name="Korpole U.S."/>
            <person name="Lal R."/>
        </authorList>
    </citation>
    <scope>NUCLEOTIDE SEQUENCE [LARGE SCALE GENOMIC DNA]</scope>
    <source>
        <strain evidence="3 4">P5342</strain>
    </source>
</reference>
<gene>
    <name evidence="3" type="ORF">HW554_04365</name>
</gene>
<feature type="chain" id="PRO_5031391175" description="Outer membrane protein beta-barrel domain-containing protein" evidence="1">
    <location>
        <begin position="19"/>
        <end position="236"/>
    </location>
</feature>
<dbReference type="AlphaFoldDB" id="A0A7Y7U4N2"/>
<comment type="caution">
    <text evidence="3">The sequence shown here is derived from an EMBL/GenBank/DDBJ whole genome shotgun (WGS) entry which is preliminary data.</text>
</comment>
<sequence>MKQLLLLILGLSAATAQAQSTEVTLHATSGYFSYRGAAVSGPTVITGSDAATEFPGFTSPPYGNRFTLSYGGAGQVQRVTAHQLVLGAQLGYEWLRSRVRIDYLSTSPFSSRVVPATGHTTFTSRFINTHLFVGRRFGVKAVSLDATLGPELGIRGAEREKGEASGDGITVRTNQKTSNETTLDLRARANLAAYYQRFGLSVGYSYGLLDYERGYTGGINGFYSQMLRVGLAYRLN</sequence>
<proteinExistence type="predicted"/>
<feature type="domain" description="Outer membrane protein beta-barrel" evidence="2">
    <location>
        <begin position="64"/>
        <end position="210"/>
    </location>
</feature>
<evidence type="ECO:0000259" key="2">
    <source>
        <dbReference type="Pfam" id="PF13568"/>
    </source>
</evidence>